<dbReference type="NCBIfam" id="TIGR00254">
    <property type="entry name" value="GGDEF"/>
    <property type="match status" value="1"/>
</dbReference>
<feature type="domain" description="GGDEF" evidence="4">
    <location>
        <begin position="129"/>
        <end position="261"/>
    </location>
</feature>
<comment type="catalytic activity">
    <reaction evidence="2">
        <text>2 GTP = 3',3'-c-di-GMP + 2 diphosphate</text>
        <dbReference type="Rhea" id="RHEA:24898"/>
        <dbReference type="ChEBI" id="CHEBI:33019"/>
        <dbReference type="ChEBI" id="CHEBI:37565"/>
        <dbReference type="ChEBI" id="CHEBI:58805"/>
        <dbReference type="EC" id="2.7.7.65"/>
    </reaction>
</comment>
<sequence>MLLGGMLALALCADLPARQVDRVQAPTPRDHARDAGPAHRVESAQAGVATGAGRQDRVAGQRLRHWQVGTFVLGGLLLASWSVMAYQQRRRSGKLRELVETDLLTRVSSRLHIQERAGKAIQQALLDHVPMSILMLDIDYFKRINDRFGHPVGDQVLRRVAHVCQSSLGLGDLIGRIGGEEFLVVCPGTRAKAAMLIADGLRAAVQQRSFDDLCPGMPVTISVGVAQSQDPDSLGDLIERADTALYRAKEAGRNRVACQDGGVS</sequence>
<dbReference type="Pfam" id="PF00990">
    <property type="entry name" value="GGDEF"/>
    <property type="match status" value="1"/>
</dbReference>
<evidence type="ECO:0000256" key="3">
    <source>
        <dbReference type="SAM" id="MobiDB-lite"/>
    </source>
</evidence>
<evidence type="ECO:0000256" key="1">
    <source>
        <dbReference type="ARBA" id="ARBA00012528"/>
    </source>
</evidence>
<evidence type="ECO:0000313" key="5">
    <source>
        <dbReference type="EMBL" id="GAA4857843.1"/>
    </source>
</evidence>
<evidence type="ECO:0000313" key="6">
    <source>
        <dbReference type="Proteomes" id="UP001501323"/>
    </source>
</evidence>
<dbReference type="InterPro" id="IPR000160">
    <property type="entry name" value="GGDEF_dom"/>
</dbReference>
<reference evidence="6" key="1">
    <citation type="journal article" date="2019" name="Int. J. Syst. Evol. Microbiol.">
        <title>The Global Catalogue of Microorganisms (GCM) 10K type strain sequencing project: providing services to taxonomists for standard genome sequencing and annotation.</title>
        <authorList>
            <consortium name="The Broad Institute Genomics Platform"/>
            <consortium name="The Broad Institute Genome Sequencing Center for Infectious Disease"/>
            <person name="Wu L."/>
            <person name="Ma J."/>
        </authorList>
    </citation>
    <scope>NUCLEOTIDE SEQUENCE [LARGE SCALE GENOMIC DNA]</scope>
    <source>
        <strain evidence="6">JCM 18392</strain>
    </source>
</reference>
<dbReference type="SMART" id="SM00267">
    <property type="entry name" value="GGDEF"/>
    <property type="match status" value="1"/>
</dbReference>
<dbReference type="SUPFAM" id="SSF55073">
    <property type="entry name" value="Nucleotide cyclase"/>
    <property type="match status" value="1"/>
</dbReference>
<dbReference type="Proteomes" id="UP001501323">
    <property type="component" value="Unassembled WGS sequence"/>
</dbReference>
<dbReference type="PANTHER" id="PTHR45138">
    <property type="entry name" value="REGULATORY COMPONENTS OF SENSORY TRANSDUCTION SYSTEM"/>
    <property type="match status" value="1"/>
</dbReference>
<evidence type="ECO:0000259" key="4">
    <source>
        <dbReference type="PROSITE" id="PS50887"/>
    </source>
</evidence>
<accession>A0ABP9DYM9</accession>
<name>A0ABP9DYM9_9GAMM</name>
<comment type="caution">
    <text evidence="5">The sequence shown here is derived from an EMBL/GenBank/DDBJ whole genome shotgun (WGS) entry which is preliminary data.</text>
</comment>
<dbReference type="Gene3D" id="3.30.70.270">
    <property type="match status" value="1"/>
</dbReference>
<dbReference type="PROSITE" id="PS50887">
    <property type="entry name" value="GGDEF"/>
    <property type="match status" value="1"/>
</dbReference>
<feature type="region of interest" description="Disordered" evidence="3">
    <location>
        <begin position="24"/>
        <end position="53"/>
    </location>
</feature>
<dbReference type="InterPro" id="IPR043128">
    <property type="entry name" value="Rev_trsase/Diguanyl_cyclase"/>
</dbReference>
<evidence type="ECO:0000256" key="2">
    <source>
        <dbReference type="ARBA" id="ARBA00034247"/>
    </source>
</evidence>
<protein>
    <recommendedName>
        <fullName evidence="1">diguanylate cyclase</fullName>
        <ecNumber evidence="1">2.7.7.65</ecNumber>
    </recommendedName>
</protein>
<keyword evidence="6" id="KW-1185">Reference proteome</keyword>
<dbReference type="EC" id="2.7.7.65" evidence="1"/>
<dbReference type="InterPro" id="IPR050469">
    <property type="entry name" value="Diguanylate_Cyclase"/>
</dbReference>
<organism evidence="5 6">
    <name type="scientific">Luteimonas vadosa</name>
    <dbReference type="NCBI Taxonomy" id="1165507"/>
    <lineage>
        <taxon>Bacteria</taxon>
        <taxon>Pseudomonadati</taxon>
        <taxon>Pseudomonadota</taxon>
        <taxon>Gammaproteobacteria</taxon>
        <taxon>Lysobacterales</taxon>
        <taxon>Lysobacteraceae</taxon>
        <taxon>Luteimonas</taxon>
    </lineage>
</organism>
<feature type="compositionally biased region" description="Basic and acidic residues" evidence="3">
    <location>
        <begin position="28"/>
        <end position="42"/>
    </location>
</feature>
<dbReference type="InterPro" id="IPR029787">
    <property type="entry name" value="Nucleotide_cyclase"/>
</dbReference>
<proteinExistence type="predicted"/>
<gene>
    <name evidence="5" type="ORF">GCM10023332_07030</name>
</gene>
<dbReference type="EMBL" id="BAABJY010000001">
    <property type="protein sequence ID" value="GAA4857843.1"/>
    <property type="molecule type" value="Genomic_DNA"/>
</dbReference>
<dbReference type="PANTHER" id="PTHR45138:SF9">
    <property type="entry name" value="DIGUANYLATE CYCLASE DGCM-RELATED"/>
    <property type="match status" value="1"/>
</dbReference>
<dbReference type="CDD" id="cd01949">
    <property type="entry name" value="GGDEF"/>
    <property type="match status" value="1"/>
</dbReference>